<dbReference type="AlphaFoldDB" id="A0A852ZPQ8"/>
<comment type="caution">
    <text evidence="7">The sequence shown here is derived from an EMBL/GenBank/DDBJ whole genome shotgun (WGS) entry which is preliminary data.</text>
</comment>
<sequence length="444" mass="47170">MSASYRFRGNRAAEIAADVERAVADGELDPGQSLPPLREVARELGVNPNTVAAAYRLLRDRGVVETEGRRGTRVRARPRTTARDQMRVAVPEGARDLSGGNPDPALLPSHTQALAAAARRYAERPVLYGAGQESPLLTEVARARFRAEGVAADHLAVTSGALNAVELLLSAWTRPGDGVAVEDPGWTALLDLLPALGLRTVPMAVDDAGPRVEAVEAALASGARALVLTARAHNPTGAAVTAERAERLRAVLAAHPDALLIEDDHGHGIAGVPLHTVTGAGPRWAAVRSAAKAQGPDLRVAAVAADRRTADALRGRQRLGAGWVSHLLQDTVAELWRAHDPERVRAVASAYDERRAGLVELLRRQGVAAHGRTGMNVWVPCDDETGAVTRLLARGWAVAPGARFRLRSPQGLRVTISPLRVAELPRLAEDLAEALRPRGQTRLG</sequence>
<dbReference type="RefSeq" id="WP_179813329.1">
    <property type="nucleotide sequence ID" value="NZ_JACBZD010000001.1"/>
</dbReference>
<dbReference type="InterPro" id="IPR036388">
    <property type="entry name" value="WH-like_DNA-bd_sf"/>
</dbReference>
<dbReference type="CDD" id="cd07377">
    <property type="entry name" value="WHTH_GntR"/>
    <property type="match status" value="1"/>
</dbReference>
<dbReference type="Gene3D" id="3.40.640.10">
    <property type="entry name" value="Type I PLP-dependent aspartate aminotransferase-like (Major domain)"/>
    <property type="match status" value="1"/>
</dbReference>
<feature type="domain" description="HTH gntR-type" evidence="6">
    <location>
        <begin position="9"/>
        <end position="77"/>
    </location>
</feature>
<dbReference type="SMART" id="SM00345">
    <property type="entry name" value="HTH_GNTR"/>
    <property type="match status" value="1"/>
</dbReference>
<keyword evidence="5" id="KW-0804">Transcription</keyword>
<accession>A0A852ZPQ8</accession>
<evidence type="ECO:0000256" key="5">
    <source>
        <dbReference type="ARBA" id="ARBA00023163"/>
    </source>
</evidence>
<reference evidence="7 8" key="1">
    <citation type="submission" date="2020-07" db="EMBL/GenBank/DDBJ databases">
        <title>Sequencing the genomes of 1000 actinobacteria strains.</title>
        <authorList>
            <person name="Klenk H.-P."/>
        </authorList>
    </citation>
    <scope>NUCLEOTIDE SEQUENCE [LARGE SCALE GENOMIC DNA]</scope>
    <source>
        <strain evidence="7 8">DSM 42178</strain>
    </source>
</reference>
<evidence type="ECO:0000256" key="3">
    <source>
        <dbReference type="ARBA" id="ARBA00023015"/>
    </source>
</evidence>
<evidence type="ECO:0000259" key="6">
    <source>
        <dbReference type="PROSITE" id="PS50949"/>
    </source>
</evidence>
<dbReference type="PANTHER" id="PTHR46577:SF1">
    <property type="entry name" value="HTH-TYPE TRANSCRIPTIONAL REGULATORY PROTEIN GABR"/>
    <property type="match status" value="1"/>
</dbReference>
<gene>
    <name evidence="7" type="ORF">FHU37_001379</name>
</gene>
<evidence type="ECO:0000256" key="4">
    <source>
        <dbReference type="ARBA" id="ARBA00023125"/>
    </source>
</evidence>
<comment type="similarity">
    <text evidence="1">In the C-terminal section; belongs to the class-I pyridoxal-phosphate-dependent aminotransferase family.</text>
</comment>
<dbReference type="SUPFAM" id="SSF53383">
    <property type="entry name" value="PLP-dependent transferases"/>
    <property type="match status" value="1"/>
</dbReference>
<dbReference type="GO" id="GO:0030170">
    <property type="term" value="F:pyridoxal phosphate binding"/>
    <property type="evidence" value="ECO:0007669"/>
    <property type="project" value="InterPro"/>
</dbReference>
<dbReference type="Pfam" id="PF00155">
    <property type="entry name" value="Aminotran_1_2"/>
    <property type="match status" value="1"/>
</dbReference>
<dbReference type="Gene3D" id="1.10.10.10">
    <property type="entry name" value="Winged helix-like DNA-binding domain superfamily/Winged helix DNA-binding domain"/>
    <property type="match status" value="1"/>
</dbReference>
<organism evidence="7 8">
    <name type="scientific">Allostreptomyces psammosilenae</name>
    <dbReference type="NCBI Taxonomy" id="1892865"/>
    <lineage>
        <taxon>Bacteria</taxon>
        <taxon>Bacillati</taxon>
        <taxon>Actinomycetota</taxon>
        <taxon>Actinomycetes</taxon>
        <taxon>Kitasatosporales</taxon>
        <taxon>Streptomycetaceae</taxon>
        <taxon>Allostreptomyces</taxon>
    </lineage>
</organism>
<dbReference type="Proteomes" id="UP000567795">
    <property type="component" value="Unassembled WGS sequence"/>
</dbReference>
<dbReference type="InterPro" id="IPR004839">
    <property type="entry name" value="Aminotransferase_I/II_large"/>
</dbReference>
<dbReference type="EMBL" id="JACBZD010000001">
    <property type="protein sequence ID" value="NYI04436.1"/>
    <property type="molecule type" value="Genomic_DNA"/>
</dbReference>
<dbReference type="GO" id="GO:0003677">
    <property type="term" value="F:DNA binding"/>
    <property type="evidence" value="ECO:0007669"/>
    <property type="project" value="UniProtKB-KW"/>
</dbReference>
<dbReference type="Pfam" id="PF00392">
    <property type="entry name" value="GntR"/>
    <property type="match status" value="1"/>
</dbReference>
<dbReference type="PROSITE" id="PS50949">
    <property type="entry name" value="HTH_GNTR"/>
    <property type="match status" value="1"/>
</dbReference>
<dbReference type="InterPro" id="IPR000524">
    <property type="entry name" value="Tscrpt_reg_HTH_GntR"/>
</dbReference>
<dbReference type="InterPro" id="IPR051446">
    <property type="entry name" value="HTH_trans_reg/aminotransferase"/>
</dbReference>
<keyword evidence="4 7" id="KW-0238">DNA-binding</keyword>
<dbReference type="PANTHER" id="PTHR46577">
    <property type="entry name" value="HTH-TYPE TRANSCRIPTIONAL REGULATORY PROTEIN GABR"/>
    <property type="match status" value="1"/>
</dbReference>
<proteinExistence type="inferred from homology"/>
<evidence type="ECO:0000313" key="7">
    <source>
        <dbReference type="EMBL" id="NYI04436.1"/>
    </source>
</evidence>
<evidence type="ECO:0000256" key="2">
    <source>
        <dbReference type="ARBA" id="ARBA00022898"/>
    </source>
</evidence>
<keyword evidence="3" id="KW-0805">Transcription regulation</keyword>
<dbReference type="InterPro" id="IPR015421">
    <property type="entry name" value="PyrdxlP-dep_Trfase_major"/>
</dbReference>
<protein>
    <submittedName>
        <fullName evidence="7">DNA-binding transcriptional MocR family regulator</fullName>
    </submittedName>
</protein>
<dbReference type="InterPro" id="IPR036390">
    <property type="entry name" value="WH_DNA-bd_sf"/>
</dbReference>
<name>A0A852ZPQ8_9ACTN</name>
<keyword evidence="8" id="KW-1185">Reference proteome</keyword>
<dbReference type="CDD" id="cd00609">
    <property type="entry name" value="AAT_like"/>
    <property type="match status" value="1"/>
</dbReference>
<dbReference type="InterPro" id="IPR015424">
    <property type="entry name" value="PyrdxlP-dep_Trfase"/>
</dbReference>
<evidence type="ECO:0000256" key="1">
    <source>
        <dbReference type="ARBA" id="ARBA00005384"/>
    </source>
</evidence>
<dbReference type="SUPFAM" id="SSF46785">
    <property type="entry name" value="Winged helix' DNA-binding domain"/>
    <property type="match status" value="1"/>
</dbReference>
<dbReference type="GO" id="GO:0003700">
    <property type="term" value="F:DNA-binding transcription factor activity"/>
    <property type="evidence" value="ECO:0007669"/>
    <property type="project" value="InterPro"/>
</dbReference>
<evidence type="ECO:0000313" key="8">
    <source>
        <dbReference type="Proteomes" id="UP000567795"/>
    </source>
</evidence>
<keyword evidence="2" id="KW-0663">Pyridoxal phosphate</keyword>